<dbReference type="AlphaFoldDB" id="A0A2T3HK12"/>
<dbReference type="OrthoDB" id="9778366at2"/>
<evidence type="ECO:0000313" key="2">
    <source>
        <dbReference type="EMBL" id="PST82795.1"/>
    </source>
</evidence>
<dbReference type="InterPro" id="IPR036890">
    <property type="entry name" value="HATPase_C_sf"/>
</dbReference>
<protein>
    <recommendedName>
        <fullName evidence="4">Histidine kinase/HSP90-like ATPase domain-containing protein</fullName>
    </recommendedName>
</protein>
<evidence type="ECO:0008006" key="4">
    <source>
        <dbReference type="Google" id="ProtNLM"/>
    </source>
</evidence>
<feature type="region of interest" description="Disordered" evidence="1">
    <location>
        <begin position="71"/>
        <end position="91"/>
    </location>
</feature>
<dbReference type="Gene3D" id="3.30.565.10">
    <property type="entry name" value="Histidine kinase-like ATPase, C-terminal domain"/>
    <property type="match status" value="1"/>
</dbReference>
<proteinExistence type="predicted"/>
<evidence type="ECO:0000313" key="3">
    <source>
        <dbReference type="Proteomes" id="UP000240912"/>
    </source>
</evidence>
<comment type="caution">
    <text evidence="2">The sequence shown here is derived from an EMBL/GenBank/DDBJ whole genome shotgun (WGS) entry which is preliminary data.</text>
</comment>
<dbReference type="SUPFAM" id="SSF55874">
    <property type="entry name" value="ATPase domain of HSP90 chaperone/DNA topoisomerase II/histidine kinase"/>
    <property type="match status" value="1"/>
</dbReference>
<accession>A0A2T3HK12</accession>
<gene>
    <name evidence="2" type="ORF">C7T94_09130</name>
</gene>
<sequence>MKTVCRTRCRQRKSLRNDSSTRGIGLRSIAGRVALLDGSLTITCPEKGGTRILIRFPLATVGQTGKYVPNASRPAQLTDLETDGGQPAFYG</sequence>
<evidence type="ECO:0000256" key="1">
    <source>
        <dbReference type="SAM" id="MobiDB-lite"/>
    </source>
</evidence>
<dbReference type="Proteomes" id="UP000240912">
    <property type="component" value="Unassembled WGS sequence"/>
</dbReference>
<name>A0A2T3HK12_9SPHI</name>
<reference evidence="2 3" key="1">
    <citation type="submission" date="2018-03" db="EMBL/GenBank/DDBJ databases">
        <authorList>
            <person name="Keele B.F."/>
        </authorList>
    </citation>
    <scope>NUCLEOTIDE SEQUENCE [LARGE SCALE GENOMIC DNA]</scope>
    <source>
        <strain evidence="2 3">YL28-9</strain>
    </source>
</reference>
<organism evidence="2 3">
    <name type="scientific">Pedobacter yulinensis</name>
    <dbReference type="NCBI Taxonomy" id="2126353"/>
    <lineage>
        <taxon>Bacteria</taxon>
        <taxon>Pseudomonadati</taxon>
        <taxon>Bacteroidota</taxon>
        <taxon>Sphingobacteriia</taxon>
        <taxon>Sphingobacteriales</taxon>
        <taxon>Sphingobacteriaceae</taxon>
        <taxon>Pedobacter</taxon>
    </lineage>
</organism>
<dbReference type="EMBL" id="PYLS01000005">
    <property type="protein sequence ID" value="PST82795.1"/>
    <property type="molecule type" value="Genomic_DNA"/>
</dbReference>
<keyword evidence="3" id="KW-1185">Reference proteome</keyword>